<dbReference type="Pfam" id="PF00147">
    <property type="entry name" value="Fibrinogen_C"/>
    <property type="match status" value="1"/>
</dbReference>
<dbReference type="SUPFAM" id="SSF56496">
    <property type="entry name" value="Fibrinogen C-terminal domain-like"/>
    <property type="match status" value="1"/>
</dbReference>
<dbReference type="GO" id="GO:0005615">
    <property type="term" value="C:extracellular space"/>
    <property type="evidence" value="ECO:0007669"/>
    <property type="project" value="TreeGrafter"/>
</dbReference>
<sequence length="176" mass="20407">MAGSTDSGVYEIYLFTCTCTKPVLVWYDMETDSGGWTVFLNRQQQDIQLDFNLTWDHYKAGFGSPYSEYYLGNEVLHQMTYSRFYTIRLEVDLPSGGYDFTTYQYFKVDSEYNRYYGCQYFVPTARFNGGILLSCTDVHNIEVTQVQLKLQPAICDTSFKTINLKDRNCGCADPER</sequence>
<dbReference type="EMBL" id="VSRR010006170">
    <property type="protein sequence ID" value="MPC44191.1"/>
    <property type="molecule type" value="Genomic_DNA"/>
</dbReference>
<dbReference type="AlphaFoldDB" id="A0A5B7FAF8"/>
<evidence type="ECO:0000313" key="3">
    <source>
        <dbReference type="Proteomes" id="UP000324222"/>
    </source>
</evidence>
<dbReference type="PROSITE" id="PS51406">
    <property type="entry name" value="FIBRINOGEN_C_2"/>
    <property type="match status" value="1"/>
</dbReference>
<dbReference type="OrthoDB" id="6348679at2759"/>
<evidence type="ECO:0000313" key="2">
    <source>
        <dbReference type="EMBL" id="MPC44191.1"/>
    </source>
</evidence>
<dbReference type="InterPro" id="IPR002181">
    <property type="entry name" value="Fibrinogen_a/b/g_C_dom"/>
</dbReference>
<dbReference type="Gene3D" id="3.90.215.10">
    <property type="entry name" value="Gamma Fibrinogen, chain A, domain 1"/>
    <property type="match status" value="1"/>
</dbReference>
<organism evidence="2 3">
    <name type="scientific">Portunus trituberculatus</name>
    <name type="common">Swimming crab</name>
    <name type="synonym">Neptunus trituberculatus</name>
    <dbReference type="NCBI Taxonomy" id="210409"/>
    <lineage>
        <taxon>Eukaryota</taxon>
        <taxon>Metazoa</taxon>
        <taxon>Ecdysozoa</taxon>
        <taxon>Arthropoda</taxon>
        <taxon>Crustacea</taxon>
        <taxon>Multicrustacea</taxon>
        <taxon>Malacostraca</taxon>
        <taxon>Eumalacostraca</taxon>
        <taxon>Eucarida</taxon>
        <taxon>Decapoda</taxon>
        <taxon>Pleocyemata</taxon>
        <taxon>Brachyura</taxon>
        <taxon>Eubrachyura</taxon>
        <taxon>Portunoidea</taxon>
        <taxon>Portunidae</taxon>
        <taxon>Portuninae</taxon>
        <taxon>Portunus</taxon>
    </lineage>
</organism>
<accession>A0A5B7FAF8</accession>
<dbReference type="PANTHER" id="PTHR19143">
    <property type="entry name" value="FIBRINOGEN/TENASCIN/ANGIOPOEITIN"/>
    <property type="match status" value="1"/>
</dbReference>
<comment type="caution">
    <text evidence="2">The sequence shown here is derived from an EMBL/GenBank/DDBJ whole genome shotgun (WGS) entry which is preliminary data.</text>
</comment>
<dbReference type="InterPro" id="IPR036056">
    <property type="entry name" value="Fibrinogen-like_C"/>
</dbReference>
<gene>
    <name evidence="2" type="primary">Angpt4</name>
    <name evidence="2" type="ORF">E2C01_037857</name>
</gene>
<keyword evidence="3" id="KW-1185">Reference proteome</keyword>
<proteinExistence type="predicted"/>
<protein>
    <submittedName>
        <fullName evidence="2">Angiopoietin-4</fullName>
    </submittedName>
</protein>
<dbReference type="InterPro" id="IPR014716">
    <property type="entry name" value="Fibrinogen_a/b/g_C_1"/>
</dbReference>
<reference evidence="2 3" key="1">
    <citation type="submission" date="2019-05" db="EMBL/GenBank/DDBJ databases">
        <title>Another draft genome of Portunus trituberculatus and its Hox gene families provides insights of decapod evolution.</title>
        <authorList>
            <person name="Jeong J.-H."/>
            <person name="Song I."/>
            <person name="Kim S."/>
            <person name="Choi T."/>
            <person name="Kim D."/>
            <person name="Ryu S."/>
            <person name="Kim W."/>
        </authorList>
    </citation>
    <scope>NUCLEOTIDE SEQUENCE [LARGE SCALE GENOMIC DNA]</scope>
    <source>
        <tissue evidence="2">Muscle</tissue>
    </source>
</reference>
<name>A0A5B7FAF8_PORTR</name>
<dbReference type="Proteomes" id="UP000324222">
    <property type="component" value="Unassembled WGS sequence"/>
</dbReference>
<dbReference type="InterPro" id="IPR050373">
    <property type="entry name" value="Fibrinogen_C-term_domain"/>
</dbReference>
<evidence type="ECO:0000259" key="1">
    <source>
        <dbReference type="PROSITE" id="PS51406"/>
    </source>
</evidence>
<dbReference type="SMART" id="SM00186">
    <property type="entry name" value="FBG"/>
    <property type="match status" value="1"/>
</dbReference>
<feature type="domain" description="Fibrinogen C-terminal" evidence="1">
    <location>
        <begin position="1"/>
        <end position="115"/>
    </location>
</feature>